<feature type="non-terminal residue" evidence="5">
    <location>
        <position position="1"/>
    </location>
</feature>
<dbReference type="InterPro" id="IPR052410">
    <property type="entry name" value="DRC5"/>
</dbReference>
<dbReference type="Pfam" id="PF13516">
    <property type="entry name" value="LRR_6"/>
    <property type="match status" value="2"/>
</dbReference>
<dbReference type="InterPro" id="IPR001611">
    <property type="entry name" value="Leu-rich_rpt"/>
</dbReference>
<keyword evidence="3" id="KW-0206">Cytoskeleton</keyword>
<evidence type="ECO:0000256" key="3">
    <source>
        <dbReference type="ARBA" id="ARBA00023212"/>
    </source>
</evidence>
<dbReference type="PANTHER" id="PTHR24107">
    <property type="entry name" value="YNEIN REGULATORY COMPLEX SUBUNIT 5"/>
    <property type="match status" value="1"/>
</dbReference>
<dbReference type="PROSITE" id="PS51450">
    <property type="entry name" value="LRR"/>
    <property type="match status" value="1"/>
</dbReference>
<dbReference type="Gene3D" id="3.80.10.10">
    <property type="entry name" value="Ribonuclease Inhibitor"/>
    <property type="match status" value="1"/>
</dbReference>
<dbReference type="SUPFAM" id="SSF52047">
    <property type="entry name" value="RNI-like"/>
    <property type="match status" value="1"/>
</dbReference>
<comment type="subcellular location">
    <subcellularLocation>
        <location evidence="1">Cytoplasm</location>
        <location evidence="1">Cytoskeleton</location>
    </subcellularLocation>
</comment>
<dbReference type="EMBL" id="JATAAI010000030">
    <property type="protein sequence ID" value="KAK1736217.1"/>
    <property type="molecule type" value="Genomic_DNA"/>
</dbReference>
<dbReference type="AlphaFoldDB" id="A0AAD8XYS3"/>
<evidence type="ECO:0000256" key="2">
    <source>
        <dbReference type="ARBA" id="ARBA00022490"/>
    </source>
</evidence>
<name>A0AAD8XYS3_9STRA</name>
<keyword evidence="2" id="KW-0963">Cytoplasm</keyword>
<keyword evidence="6" id="KW-1185">Reference proteome</keyword>
<dbReference type="Proteomes" id="UP001224775">
    <property type="component" value="Unassembled WGS sequence"/>
</dbReference>
<reference evidence="5" key="1">
    <citation type="submission" date="2023-06" db="EMBL/GenBank/DDBJ databases">
        <title>Survivors Of The Sea: Transcriptome response of Skeletonema marinoi to long-term dormancy.</title>
        <authorList>
            <person name="Pinder M.I.M."/>
            <person name="Kourtchenko O."/>
            <person name="Robertson E.K."/>
            <person name="Larsson T."/>
            <person name="Maumus F."/>
            <person name="Osuna-Cruz C.M."/>
            <person name="Vancaester E."/>
            <person name="Stenow R."/>
            <person name="Vandepoele K."/>
            <person name="Ploug H."/>
            <person name="Bruchert V."/>
            <person name="Godhe A."/>
            <person name="Topel M."/>
        </authorList>
    </citation>
    <scope>NUCLEOTIDE SEQUENCE</scope>
    <source>
        <strain evidence="5">R05AC</strain>
    </source>
</reference>
<comment type="caution">
    <text evidence="5">The sequence shown here is derived from an EMBL/GenBank/DDBJ whole genome shotgun (WGS) entry which is preliminary data.</text>
</comment>
<evidence type="ECO:0000256" key="1">
    <source>
        <dbReference type="ARBA" id="ARBA00004245"/>
    </source>
</evidence>
<sequence>SLCYNTINSAGCLALAQLLQREDSTLQTLLLRDNFIDDEGASILSTSLRKNKTLTCLDLRGNPISEIGHGAFFSLVNDMSSIRATLSSNHTLEDVKFGKFGHFLDESDIMYLDDYYVDACLYSCEARFMQDALNVNSSLASPEQAGRKKVINTQLNIIQRDWFFRLQGVQNNGSLFSDIDCPLLLPEMFALIGENHGLSVLYAATLTSISTLTSLSISKEELLKIRRTNLSLDMKDAAGEIKALLLADRFTRDDHFRKENLMHEMGGIYQDLVKLDRELFSMEFARRWVPPRNTSTSLAASSKRRRRRSRKRKRRRG</sequence>
<organism evidence="5 6">
    <name type="scientific">Skeletonema marinoi</name>
    <dbReference type="NCBI Taxonomy" id="267567"/>
    <lineage>
        <taxon>Eukaryota</taxon>
        <taxon>Sar</taxon>
        <taxon>Stramenopiles</taxon>
        <taxon>Ochrophyta</taxon>
        <taxon>Bacillariophyta</taxon>
        <taxon>Coscinodiscophyceae</taxon>
        <taxon>Thalassiosirophycidae</taxon>
        <taxon>Thalassiosirales</taxon>
        <taxon>Skeletonemataceae</taxon>
        <taxon>Skeletonema</taxon>
        <taxon>Skeletonema marinoi-dohrnii complex</taxon>
    </lineage>
</organism>
<feature type="compositionally biased region" description="Basic residues" evidence="4">
    <location>
        <begin position="302"/>
        <end position="317"/>
    </location>
</feature>
<accession>A0AAD8XYS3</accession>
<dbReference type="InterPro" id="IPR032675">
    <property type="entry name" value="LRR_dom_sf"/>
</dbReference>
<dbReference type="SMART" id="SM00368">
    <property type="entry name" value="LRR_RI"/>
    <property type="match status" value="2"/>
</dbReference>
<proteinExistence type="predicted"/>
<protein>
    <submittedName>
        <fullName evidence="5">Uncharacterized protein</fullName>
    </submittedName>
</protein>
<gene>
    <name evidence="5" type="ORF">QTG54_013353</name>
</gene>
<feature type="region of interest" description="Disordered" evidence="4">
    <location>
        <begin position="294"/>
        <end position="317"/>
    </location>
</feature>
<evidence type="ECO:0000313" key="5">
    <source>
        <dbReference type="EMBL" id="KAK1736217.1"/>
    </source>
</evidence>
<dbReference type="GO" id="GO:0005856">
    <property type="term" value="C:cytoskeleton"/>
    <property type="evidence" value="ECO:0007669"/>
    <property type="project" value="UniProtKB-SubCell"/>
</dbReference>
<evidence type="ECO:0000313" key="6">
    <source>
        <dbReference type="Proteomes" id="UP001224775"/>
    </source>
</evidence>
<evidence type="ECO:0000256" key="4">
    <source>
        <dbReference type="SAM" id="MobiDB-lite"/>
    </source>
</evidence>